<dbReference type="Pfam" id="PF00170">
    <property type="entry name" value="bZIP_1"/>
    <property type="match status" value="1"/>
</dbReference>
<comment type="caution">
    <text evidence="3">The sequence shown here is derived from an EMBL/GenBank/DDBJ whole genome shotgun (WGS) entry which is preliminary data.</text>
</comment>
<dbReference type="PANTHER" id="PTHR40618:SF1">
    <property type="entry name" value="B-ZIP TRANSCRIPTION FACTOR (EUROFUNG)"/>
    <property type="match status" value="1"/>
</dbReference>
<dbReference type="GO" id="GO:0003700">
    <property type="term" value="F:DNA-binding transcription factor activity"/>
    <property type="evidence" value="ECO:0007669"/>
    <property type="project" value="InterPro"/>
</dbReference>
<dbReference type="CDD" id="cd14688">
    <property type="entry name" value="bZIP_YAP"/>
    <property type="match status" value="1"/>
</dbReference>
<evidence type="ECO:0000313" key="4">
    <source>
        <dbReference type="Proteomes" id="UP000226192"/>
    </source>
</evidence>
<feature type="region of interest" description="Disordered" evidence="1">
    <location>
        <begin position="68"/>
        <end position="133"/>
    </location>
</feature>
<feature type="compositionally biased region" description="Polar residues" evidence="1">
    <location>
        <begin position="210"/>
        <end position="220"/>
    </location>
</feature>
<organism evidence="3 4">
    <name type="scientific">Ophiocordyceps australis</name>
    <dbReference type="NCBI Taxonomy" id="1399860"/>
    <lineage>
        <taxon>Eukaryota</taxon>
        <taxon>Fungi</taxon>
        <taxon>Dikarya</taxon>
        <taxon>Ascomycota</taxon>
        <taxon>Pezizomycotina</taxon>
        <taxon>Sordariomycetes</taxon>
        <taxon>Hypocreomycetidae</taxon>
        <taxon>Hypocreales</taxon>
        <taxon>Ophiocordycipitaceae</taxon>
        <taxon>Ophiocordyceps</taxon>
    </lineage>
</organism>
<gene>
    <name evidence="3" type="ORF">CDD81_2636</name>
</gene>
<feature type="compositionally biased region" description="Polar residues" evidence="1">
    <location>
        <begin position="75"/>
        <end position="92"/>
    </location>
</feature>
<dbReference type="InterPro" id="IPR046347">
    <property type="entry name" value="bZIP_sf"/>
</dbReference>
<dbReference type="AlphaFoldDB" id="A0A2C5XEJ2"/>
<evidence type="ECO:0000259" key="2">
    <source>
        <dbReference type="SMART" id="SM00338"/>
    </source>
</evidence>
<dbReference type="Gene3D" id="1.20.5.170">
    <property type="match status" value="1"/>
</dbReference>
<feature type="compositionally biased region" description="Polar residues" evidence="1">
    <location>
        <begin position="242"/>
        <end position="258"/>
    </location>
</feature>
<name>A0A2C5XEJ2_9HYPO</name>
<accession>A0A2C5XEJ2</accession>
<reference evidence="3 4" key="1">
    <citation type="submission" date="2017-06" db="EMBL/GenBank/DDBJ databases">
        <title>Ant-infecting Ophiocordyceps genomes reveal a high diversity of potential behavioral manipulation genes and a possible major role for enterotoxins.</title>
        <authorList>
            <person name="De Bekker C."/>
            <person name="Evans H.C."/>
            <person name="Brachmann A."/>
            <person name="Hughes D.P."/>
        </authorList>
    </citation>
    <scope>NUCLEOTIDE SEQUENCE [LARGE SCALE GENOMIC DNA]</scope>
    <source>
        <strain evidence="3 4">Map64</strain>
    </source>
</reference>
<feature type="compositionally biased region" description="Basic and acidic residues" evidence="1">
    <location>
        <begin position="102"/>
        <end position="113"/>
    </location>
</feature>
<evidence type="ECO:0000256" key="1">
    <source>
        <dbReference type="SAM" id="MobiDB-lite"/>
    </source>
</evidence>
<proteinExistence type="predicted"/>
<dbReference type="PANTHER" id="PTHR40618">
    <property type="entry name" value="B-ZIP TRANSCRIPTION FACTOR (EUROFUNG)-RELATED"/>
    <property type="match status" value="1"/>
</dbReference>
<dbReference type="Proteomes" id="UP000226192">
    <property type="component" value="Unassembled WGS sequence"/>
</dbReference>
<dbReference type="SMART" id="SM00338">
    <property type="entry name" value="BRLZ"/>
    <property type="match status" value="1"/>
</dbReference>
<dbReference type="EMBL" id="NJET01000186">
    <property type="protein sequence ID" value="PHH59718.1"/>
    <property type="molecule type" value="Genomic_DNA"/>
</dbReference>
<dbReference type="STRING" id="1399860.A0A2C5XEJ2"/>
<dbReference type="InterPro" id="IPR004827">
    <property type="entry name" value="bZIP"/>
</dbReference>
<feature type="compositionally biased region" description="Basic and acidic residues" evidence="1">
    <location>
        <begin position="120"/>
        <end position="133"/>
    </location>
</feature>
<sequence>MVAPRVHPQLDPSAQASGQMAATFNPLEPQAVPFAMDSFPSEPDFTMFNSQHYGLVNAPLLDQGLSHANHDVAPANSNPSPRTKRASSSQDVQDLGQEGDFNVDHDGGPEGPRKRARGRPRLDTKDETAADRRRTQIRLAQRAYRHRKDTAITTLEQKVKDLESANSSMTKELGQLVNSFMADGALSAAPHVAEQLKLFADRFKKPSSMVKESSSGSAQSDVDESHMKRSSVHAPAVPSALTHAQQQRPTGNKANGSPPSIHMPASLSYEVVTQPTRDNASFPFYSSMEASSADAMGPLIYSRLPPPSSYAAHEVTFGRRLQRANCEAGLRLISMENPPARRYAAVFGFCLFFESREAVIERLKLTLSRSQLESLSYWRAPFTNLGGAGTFFMNEKTRITSQADGMNLPVGNLGTREFDKQLDGTGFSMGPFGSQVEETRKDRLDPRLRILLPGFEGDFFDADEVEVYLRKLGITIPRSADFIEADINLGELEEDSGTASSGSVAIFQGDQAALGNAGLAPSDSGYGSISGPGGRGWSGNSPETEYRMMPSTPQTMATQAMMAPPPMMTPPFANGIAGGGHDLNNGFNAFMCPGPNDGINMWQAPAWPRTRITIDVNKLIDQIVHKSVCLVRTPGVRRKDVNLAVKVAAGLADS</sequence>
<protein>
    <recommendedName>
        <fullName evidence="2">BZIP domain-containing protein</fullName>
    </recommendedName>
</protein>
<keyword evidence="4" id="KW-1185">Reference proteome</keyword>
<feature type="domain" description="BZIP" evidence="2">
    <location>
        <begin position="125"/>
        <end position="189"/>
    </location>
</feature>
<dbReference type="OrthoDB" id="3555317at2759"/>
<evidence type="ECO:0000313" key="3">
    <source>
        <dbReference type="EMBL" id="PHH59718.1"/>
    </source>
</evidence>
<dbReference type="SUPFAM" id="SSF57959">
    <property type="entry name" value="Leucine zipper domain"/>
    <property type="match status" value="1"/>
</dbReference>
<feature type="region of interest" description="Disordered" evidence="1">
    <location>
        <begin position="208"/>
        <end position="263"/>
    </location>
</feature>